<organism evidence="2 3">
    <name type="scientific">Stephania yunnanensis</name>
    <dbReference type="NCBI Taxonomy" id="152371"/>
    <lineage>
        <taxon>Eukaryota</taxon>
        <taxon>Viridiplantae</taxon>
        <taxon>Streptophyta</taxon>
        <taxon>Embryophyta</taxon>
        <taxon>Tracheophyta</taxon>
        <taxon>Spermatophyta</taxon>
        <taxon>Magnoliopsida</taxon>
        <taxon>Ranunculales</taxon>
        <taxon>Menispermaceae</taxon>
        <taxon>Menispermoideae</taxon>
        <taxon>Cissampelideae</taxon>
        <taxon>Stephania</taxon>
    </lineage>
</organism>
<evidence type="ECO:0000256" key="1">
    <source>
        <dbReference type="SAM" id="MobiDB-lite"/>
    </source>
</evidence>
<reference evidence="2 3" key="1">
    <citation type="submission" date="2024-01" db="EMBL/GenBank/DDBJ databases">
        <title>Genome assemblies of Stephania.</title>
        <authorList>
            <person name="Yang L."/>
        </authorList>
    </citation>
    <scope>NUCLEOTIDE SEQUENCE [LARGE SCALE GENOMIC DNA]</scope>
    <source>
        <strain evidence="2">YNDBR</strain>
        <tissue evidence="2">Leaf</tissue>
    </source>
</reference>
<gene>
    <name evidence="2" type="ORF">Syun_019143</name>
</gene>
<dbReference type="EMBL" id="JBBNAF010000008">
    <property type="protein sequence ID" value="KAK9121526.1"/>
    <property type="molecule type" value="Genomic_DNA"/>
</dbReference>
<evidence type="ECO:0000313" key="3">
    <source>
        <dbReference type="Proteomes" id="UP001420932"/>
    </source>
</evidence>
<dbReference type="AlphaFoldDB" id="A0AAP0NZ47"/>
<feature type="region of interest" description="Disordered" evidence="1">
    <location>
        <begin position="72"/>
        <end position="93"/>
    </location>
</feature>
<feature type="compositionally biased region" description="Acidic residues" evidence="1">
    <location>
        <begin position="72"/>
        <end position="92"/>
    </location>
</feature>
<keyword evidence="3" id="KW-1185">Reference proteome</keyword>
<dbReference type="Proteomes" id="UP001420932">
    <property type="component" value="Unassembled WGS sequence"/>
</dbReference>
<evidence type="ECO:0000313" key="2">
    <source>
        <dbReference type="EMBL" id="KAK9121526.1"/>
    </source>
</evidence>
<name>A0AAP0NZ47_9MAGN</name>
<comment type="caution">
    <text evidence="2">The sequence shown here is derived from an EMBL/GenBank/DDBJ whole genome shotgun (WGS) entry which is preliminary data.</text>
</comment>
<accession>A0AAP0NZ47</accession>
<protein>
    <submittedName>
        <fullName evidence="2">Uncharacterized protein</fullName>
    </submittedName>
</protein>
<proteinExistence type="predicted"/>
<sequence length="160" mass="17934">MTASLPIATSVLREAISTRAPTFSPTHFAPLVNCRPPFTNSAFSSLSNPSFPSAKRYQTLYSSSCNEEGFVADEEEEEEEEDGFEIEEESDGGDIVSFDLRELDKEAKDAVREHSLSLSQELIIERPKGLFVWRGNDTLKSIVIKLRLANSPLFVRFRPC</sequence>